<evidence type="ECO:0000313" key="4">
    <source>
        <dbReference type="EMBL" id="MFC4364209.1"/>
    </source>
</evidence>
<evidence type="ECO:0000256" key="1">
    <source>
        <dbReference type="ARBA" id="ARBA00022603"/>
    </source>
</evidence>
<dbReference type="Pfam" id="PF08032">
    <property type="entry name" value="SpoU_sub_bind"/>
    <property type="match status" value="1"/>
</dbReference>
<dbReference type="InterPro" id="IPR029064">
    <property type="entry name" value="Ribosomal_eL30-like_sf"/>
</dbReference>
<dbReference type="Proteomes" id="UP001595840">
    <property type="component" value="Unassembled WGS sequence"/>
</dbReference>
<evidence type="ECO:0000313" key="5">
    <source>
        <dbReference type="Proteomes" id="UP001595840"/>
    </source>
</evidence>
<proteinExistence type="predicted"/>
<dbReference type="CDD" id="cd18095">
    <property type="entry name" value="SpoU-like_rRNA-MTase"/>
    <property type="match status" value="1"/>
</dbReference>
<organism evidence="4 5">
    <name type="scientific">Simiduia curdlanivorans</name>
    <dbReference type="NCBI Taxonomy" id="1492769"/>
    <lineage>
        <taxon>Bacteria</taxon>
        <taxon>Pseudomonadati</taxon>
        <taxon>Pseudomonadota</taxon>
        <taxon>Gammaproteobacteria</taxon>
        <taxon>Cellvibrionales</taxon>
        <taxon>Cellvibrionaceae</taxon>
        <taxon>Simiduia</taxon>
    </lineage>
</organism>
<feature type="domain" description="RNA 2-O ribose methyltransferase substrate binding" evidence="3">
    <location>
        <begin position="23"/>
        <end position="101"/>
    </location>
</feature>
<dbReference type="SUPFAM" id="SSF55315">
    <property type="entry name" value="L30e-like"/>
    <property type="match status" value="1"/>
</dbReference>
<name>A0ABV8VAW0_9GAMM</name>
<dbReference type="RefSeq" id="WP_290262484.1">
    <property type="nucleotide sequence ID" value="NZ_JAUFQG010000004.1"/>
</dbReference>
<dbReference type="InterPro" id="IPR004441">
    <property type="entry name" value="rRNA_MeTrfase_TrmH"/>
</dbReference>
<sequence>MTQKQQDSEAYKQKRKFFDKLLTIYGRKPVQEALQQPGIEIHRLHLADSNKPAAVLDDIIRIAEQQGAEICYHSKQALSRISKNAKQDQGIAVDLILHGYQQADDFLQNLPSQFELIALDGITNPQNLGMIIRSVAASGIAGLLLPTKGGAQIDPLVIKASAGALFRCPIIRCDNLSETLEQFKTKGAQICALSSHAHMSVKDFNPQGAAIYVMGNETNGVSEEIGKLCNQHLKIPMSNGVESLNVAVTASLLAFRSQL</sequence>
<dbReference type="InterPro" id="IPR029028">
    <property type="entry name" value="Alpha/beta_knot_MTases"/>
</dbReference>
<dbReference type="PANTHER" id="PTHR46429:SF1">
    <property type="entry name" value="23S RRNA (GUANOSINE-2'-O-)-METHYLTRANSFERASE RLMB"/>
    <property type="match status" value="1"/>
</dbReference>
<dbReference type="Gene3D" id="3.40.1280.10">
    <property type="match status" value="1"/>
</dbReference>
<dbReference type="SMART" id="SM00967">
    <property type="entry name" value="SpoU_sub_bind"/>
    <property type="match status" value="1"/>
</dbReference>
<dbReference type="GO" id="GO:0032259">
    <property type="term" value="P:methylation"/>
    <property type="evidence" value="ECO:0007669"/>
    <property type="project" value="UniProtKB-KW"/>
</dbReference>
<dbReference type="InterPro" id="IPR029026">
    <property type="entry name" value="tRNA_m1G_MTases_N"/>
</dbReference>
<dbReference type="InterPro" id="IPR001537">
    <property type="entry name" value="SpoU_MeTrfase"/>
</dbReference>
<keyword evidence="5" id="KW-1185">Reference proteome</keyword>
<protein>
    <submittedName>
        <fullName evidence="4">TrmH family RNA methyltransferase</fullName>
    </submittedName>
</protein>
<dbReference type="EMBL" id="JBHSCX010000021">
    <property type="protein sequence ID" value="MFC4364209.1"/>
    <property type="molecule type" value="Genomic_DNA"/>
</dbReference>
<dbReference type="Pfam" id="PF00588">
    <property type="entry name" value="SpoU_methylase"/>
    <property type="match status" value="1"/>
</dbReference>
<gene>
    <name evidence="4" type="ORF">ACFOX3_18005</name>
</gene>
<dbReference type="SUPFAM" id="SSF75217">
    <property type="entry name" value="alpha/beta knot"/>
    <property type="match status" value="1"/>
</dbReference>
<keyword evidence="2" id="KW-0808">Transferase</keyword>
<dbReference type="GO" id="GO:0008168">
    <property type="term" value="F:methyltransferase activity"/>
    <property type="evidence" value="ECO:0007669"/>
    <property type="project" value="UniProtKB-KW"/>
</dbReference>
<dbReference type="Gene3D" id="3.30.1330.30">
    <property type="match status" value="1"/>
</dbReference>
<dbReference type="PANTHER" id="PTHR46429">
    <property type="entry name" value="23S RRNA (GUANOSINE-2'-O-)-METHYLTRANSFERASE RLMB"/>
    <property type="match status" value="1"/>
</dbReference>
<comment type="caution">
    <text evidence="4">The sequence shown here is derived from an EMBL/GenBank/DDBJ whole genome shotgun (WGS) entry which is preliminary data.</text>
</comment>
<reference evidence="5" key="1">
    <citation type="journal article" date="2019" name="Int. J. Syst. Evol. Microbiol.">
        <title>The Global Catalogue of Microorganisms (GCM) 10K type strain sequencing project: providing services to taxonomists for standard genome sequencing and annotation.</title>
        <authorList>
            <consortium name="The Broad Institute Genomics Platform"/>
            <consortium name="The Broad Institute Genome Sequencing Center for Infectious Disease"/>
            <person name="Wu L."/>
            <person name="Ma J."/>
        </authorList>
    </citation>
    <scope>NUCLEOTIDE SEQUENCE [LARGE SCALE GENOMIC DNA]</scope>
    <source>
        <strain evidence="5">CECT 8570</strain>
    </source>
</reference>
<dbReference type="InterPro" id="IPR013123">
    <property type="entry name" value="SpoU_subst-bd"/>
</dbReference>
<accession>A0ABV8VAW0</accession>
<evidence type="ECO:0000259" key="3">
    <source>
        <dbReference type="SMART" id="SM00967"/>
    </source>
</evidence>
<evidence type="ECO:0000256" key="2">
    <source>
        <dbReference type="ARBA" id="ARBA00022679"/>
    </source>
</evidence>
<keyword evidence="1 4" id="KW-0489">Methyltransferase</keyword>